<proteinExistence type="predicted"/>
<reference evidence="1" key="1">
    <citation type="submission" date="2022-07" db="EMBL/GenBank/DDBJ databases">
        <title>Genome Sequence of Lecanicillium saksenae.</title>
        <authorList>
            <person name="Buettner E."/>
        </authorList>
    </citation>
    <scope>NUCLEOTIDE SEQUENCE</scope>
    <source>
        <strain evidence="1">VT-O1</strain>
    </source>
</reference>
<evidence type="ECO:0000313" key="1">
    <source>
        <dbReference type="EMBL" id="KAJ3497943.1"/>
    </source>
</evidence>
<organism evidence="1 2">
    <name type="scientific">Lecanicillium saksenae</name>
    <dbReference type="NCBI Taxonomy" id="468837"/>
    <lineage>
        <taxon>Eukaryota</taxon>
        <taxon>Fungi</taxon>
        <taxon>Dikarya</taxon>
        <taxon>Ascomycota</taxon>
        <taxon>Pezizomycotina</taxon>
        <taxon>Sordariomycetes</taxon>
        <taxon>Hypocreomycetidae</taxon>
        <taxon>Hypocreales</taxon>
        <taxon>Cordycipitaceae</taxon>
        <taxon>Lecanicillium</taxon>
    </lineage>
</organism>
<name>A0ACC1R471_9HYPO</name>
<accession>A0ACC1R471</accession>
<comment type="caution">
    <text evidence="1">The sequence shown here is derived from an EMBL/GenBank/DDBJ whole genome shotgun (WGS) entry which is preliminary data.</text>
</comment>
<protein>
    <submittedName>
        <fullName evidence="1">Uncharacterized protein</fullName>
    </submittedName>
</protein>
<evidence type="ECO:0000313" key="2">
    <source>
        <dbReference type="Proteomes" id="UP001148737"/>
    </source>
</evidence>
<dbReference type="EMBL" id="JANAKD010000080">
    <property type="protein sequence ID" value="KAJ3497943.1"/>
    <property type="molecule type" value="Genomic_DNA"/>
</dbReference>
<sequence length="120" mass="13117">MAPLTKEELEKTEIRPGHAAFDATYTVLKEKQEAAATVSAAISGMDAAQQEQLISSASSSRQRRGRPAVTDPPLDQLNEVAKETAYAHQAFTRLMLKEQEVRETLMKAETEKDGKTGKGV</sequence>
<gene>
    <name evidence="1" type="ORF">NLG97_g1524</name>
</gene>
<dbReference type="Proteomes" id="UP001148737">
    <property type="component" value="Unassembled WGS sequence"/>
</dbReference>
<keyword evidence="2" id="KW-1185">Reference proteome</keyword>